<sequence>MVDLDQQRIVNFGPSLFGPIIISQIMVAPNQNFASLQSGQHVFGFYARFHGKIP</sequence>
<dbReference type="AlphaFoldDB" id="E6QJ86"/>
<accession>E6QJ86</accession>
<evidence type="ECO:0000313" key="1">
    <source>
        <dbReference type="EMBL" id="CBI07302.1"/>
    </source>
</evidence>
<proteinExistence type="predicted"/>
<organism evidence="1">
    <name type="scientific">mine drainage metagenome</name>
    <dbReference type="NCBI Taxonomy" id="410659"/>
    <lineage>
        <taxon>unclassified sequences</taxon>
        <taxon>metagenomes</taxon>
        <taxon>ecological metagenomes</taxon>
    </lineage>
</organism>
<reference evidence="1" key="1">
    <citation type="submission" date="2009-10" db="EMBL/GenBank/DDBJ databases">
        <title>Diversity of trophic interactions inside an arsenic-rich microbial ecosystem.</title>
        <authorList>
            <person name="Bertin P.N."/>
            <person name="Heinrich-Salmeron A."/>
            <person name="Pelletier E."/>
            <person name="Goulhen-Chollet F."/>
            <person name="Arsene-Ploetze F."/>
            <person name="Gallien S."/>
            <person name="Calteau A."/>
            <person name="Vallenet D."/>
            <person name="Casiot C."/>
            <person name="Chane-Woon-Ming B."/>
            <person name="Giloteaux L."/>
            <person name="Barakat M."/>
            <person name="Bonnefoy V."/>
            <person name="Bruneel O."/>
            <person name="Chandler M."/>
            <person name="Cleiss J."/>
            <person name="Duran R."/>
            <person name="Elbaz-Poulichet F."/>
            <person name="Fonknechten N."/>
            <person name="Lauga B."/>
            <person name="Mornico D."/>
            <person name="Ortet P."/>
            <person name="Schaeffer C."/>
            <person name="Siguier P."/>
            <person name="Alexander Thil Smith A."/>
            <person name="Van Dorsselaer A."/>
            <person name="Weissenbach J."/>
            <person name="Medigue C."/>
            <person name="Le Paslier D."/>
        </authorList>
    </citation>
    <scope>NUCLEOTIDE SEQUENCE</scope>
</reference>
<gene>
    <name evidence="1" type="ORF">CARN6_0634</name>
</gene>
<comment type="caution">
    <text evidence="1">The sequence shown here is derived from an EMBL/GenBank/DDBJ whole genome shotgun (WGS) entry which is preliminary data.</text>
</comment>
<protein>
    <submittedName>
        <fullName evidence="1">Uncharacterized protein</fullName>
    </submittedName>
</protein>
<name>E6QJ86_9ZZZZ</name>
<dbReference type="EMBL" id="CABQ01000087">
    <property type="protein sequence ID" value="CBI07302.1"/>
    <property type="molecule type" value="Genomic_DNA"/>
</dbReference>